<protein>
    <submittedName>
        <fullName evidence="2">Uncharacterized protein</fullName>
    </submittedName>
</protein>
<evidence type="ECO:0000313" key="2">
    <source>
        <dbReference type="EMBL" id="QDA56482.1"/>
    </source>
</evidence>
<reference evidence="2 3" key="1">
    <citation type="submission" date="2019-06" db="EMBL/GenBank/DDBJ databases">
        <title>Thermomonas aquatica sp. nov., isolated from an industrial wastewater treatment plant.</title>
        <authorList>
            <person name="Jeon J.H."/>
            <person name="Park D.-S."/>
        </authorList>
    </citation>
    <scope>NUCLEOTIDE SEQUENCE [LARGE SCALE GENOMIC DNA]</scope>
    <source>
        <strain evidence="2 3">SY21</strain>
    </source>
</reference>
<evidence type="ECO:0000313" key="3">
    <source>
        <dbReference type="Proteomes" id="UP000308149"/>
    </source>
</evidence>
<dbReference type="RefSeq" id="WP_139715408.1">
    <property type="nucleotide sequence ID" value="NZ_CP040871.1"/>
</dbReference>
<keyword evidence="3" id="KW-1185">Reference proteome</keyword>
<organism evidence="2 3">
    <name type="scientific">Thermomonas aquatica</name>
    <dbReference type="NCBI Taxonomy" id="2202149"/>
    <lineage>
        <taxon>Bacteria</taxon>
        <taxon>Pseudomonadati</taxon>
        <taxon>Pseudomonadota</taxon>
        <taxon>Gammaproteobacteria</taxon>
        <taxon>Lysobacterales</taxon>
        <taxon>Lysobacteraceae</taxon>
        <taxon>Thermomonas</taxon>
    </lineage>
</organism>
<dbReference type="EMBL" id="CP040871">
    <property type="protein sequence ID" value="QDA56482.1"/>
    <property type="molecule type" value="Genomic_DNA"/>
</dbReference>
<feature type="transmembrane region" description="Helical" evidence="1">
    <location>
        <begin position="86"/>
        <end position="109"/>
    </location>
</feature>
<accession>A0A5B7ZRS0</accession>
<keyword evidence="1" id="KW-0812">Transmembrane</keyword>
<name>A0A5B7ZRS0_9GAMM</name>
<proteinExistence type="predicted"/>
<dbReference type="AlphaFoldDB" id="A0A5B7ZRS0"/>
<dbReference type="Proteomes" id="UP000308149">
    <property type="component" value="Chromosome"/>
</dbReference>
<keyword evidence="1" id="KW-0472">Membrane</keyword>
<evidence type="ECO:0000256" key="1">
    <source>
        <dbReference type="SAM" id="Phobius"/>
    </source>
</evidence>
<sequence length="112" mass="12461">MKELFASAPPYFLAVAIVSITVAYVLSERFFKALTRAHPELSDSFKTRHLLVIYGGTTPAKFRYLNSKTFNSLQDANLRRMGNHAYIALAVYAVSFLAFLLSVLAWASARGP</sequence>
<feature type="transmembrane region" description="Helical" evidence="1">
    <location>
        <begin position="6"/>
        <end position="26"/>
    </location>
</feature>
<dbReference type="KEGG" id="thes:FHQ07_03720"/>
<gene>
    <name evidence="2" type="ORF">FHQ07_03720</name>
</gene>
<keyword evidence="1" id="KW-1133">Transmembrane helix</keyword>